<reference evidence="1 2" key="1">
    <citation type="submission" date="2018-06" db="EMBL/GenBank/DDBJ databases">
        <authorList>
            <consortium name="Pathogen Informatics"/>
            <person name="Doyle S."/>
        </authorList>
    </citation>
    <scope>NUCLEOTIDE SEQUENCE [LARGE SCALE GENOMIC DNA]</scope>
    <source>
        <strain evidence="1 2">NCTC10392</strain>
    </source>
</reference>
<accession>A0A379I679</accession>
<dbReference type="PANTHER" id="PTHR13696:SF52">
    <property type="entry name" value="PARA FAMILY PROTEIN CT_582"/>
    <property type="match status" value="1"/>
</dbReference>
<dbReference type="Gene3D" id="3.40.50.300">
    <property type="entry name" value="P-loop containing nucleotide triphosphate hydrolases"/>
    <property type="match status" value="1"/>
</dbReference>
<gene>
    <name evidence="1" type="primary">wssJ</name>
    <name evidence="1" type="ORF">NCTC10392_00372</name>
</gene>
<dbReference type="Proteomes" id="UP000255125">
    <property type="component" value="Unassembled WGS sequence"/>
</dbReference>
<dbReference type="RefSeq" id="WP_038445263.1">
    <property type="nucleotide sequence ID" value="NZ_CP008896.1"/>
</dbReference>
<evidence type="ECO:0000313" key="2">
    <source>
        <dbReference type="Proteomes" id="UP000255125"/>
    </source>
</evidence>
<dbReference type="PANTHER" id="PTHR13696">
    <property type="entry name" value="P-LOOP CONTAINING NUCLEOSIDE TRIPHOSPHATE HYDROLASE"/>
    <property type="match status" value="1"/>
</dbReference>
<dbReference type="NCBIfam" id="TIGR03371">
    <property type="entry name" value="cellulose_yhjQ"/>
    <property type="match status" value="1"/>
</dbReference>
<dbReference type="EMBL" id="UGUS01000002">
    <property type="protein sequence ID" value="SUD27504.1"/>
    <property type="molecule type" value="Genomic_DNA"/>
</dbReference>
<evidence type="ECO:0000313" key="1">
    <source>
        <dbReference type="EMBL" id="SUD27504.1"/>
    </source>
</evidence>
<dbReference type="KEGG" id="pfn:HZ99_19635"/>
<dbReference type="InterPro" id="IPR050678">
    <property type="entry name" value="DNA_Partitioning_ATPase"/>
</dbReference>
<organism evidence="1 2">
    <name type="scientific">Pseudomonas fluorescens</name>
    <dbReference type="NCBI Taxonomy" id="294"/>
    <lineage>
        <taxon>Bacteria</taxon>
        <taxon>Pseudomonadati</taxon>
        <taxon>Pseudomonadota</taxon>
        <taxon>Gammaproteobacteria</taxon>
        <taxon>Pseudomonadales</taxon>
        <taxon>Pseudomonadaceae</taxon>
        <taxon>Pseudomonas</taxon>
    </lineage>
</organism>
<dbReference type="SUPFAM" id="SSF52540">
    <property type="entry name" value="P-loop containing nucleoside triphosphate hydrolases"/>
    <property type="match status" value="1"/>
</dbReference>
<dbReference type="InterPro" id="IPR017746">
    <property type="entry name" value="Cellulose_synthase_operon_BcsQ"/>
</dbReference>
<name>A0A379I679_PSEFL</name>
<dbReference type="Pfam" id="PF06564">
    <property type="entry name" value="CBP_BcsQ"/>
    <property type="match status" value="1"/>
</dbReference>
<dbReference type="InterPro" id="IPR027417">
    <property type="entry name" value="P-loop_NTPase"/>
</dbReference>
<proteinExistence type="predicted"/>
<protein>
    <submittedName>
        <fullName evidence="1">Cell morphology-like protein</fullName>
    </submittedName>
</protein>
<dbReference type="AlphaFoldDB" id="A0A379I679"/>
<sequence>MSQPDERFANIHDQPMTSTLQFFEDTPIDDALSPGEQPQPTAMPACRAQVVVLVSVNGGVGRSTLATALGSGLQRRGRAVTVLELDPQNALHLHFGLPHDTPGIGRSSLCNQPWDQLVQPGFCGCRVVVFGQTDTQQQEDLQRWLKQDPQWLAQHLSRLGLSEHDMIIIDTPAGNNVYLHQALHVANTVVVVALADAASLGALEQMQRLLAPYLAQPSAPRCHVFVNQLDEGSAFSLDMAEEFKQRLAARHLEVIHRDPQISEALAFGEDPLDNEAMSMACDDIHVLCQLLDSPPSMP</sequence>